<feature type="compositionally biased region" description="Low complexity" evidence="9">
    <location>
        <begin position="63"/>
        <end position="72"/>
    </location>
</feature>
<dbReference type="PANTHER" id="PTHR48176:SF1">
    <property type="entry name" value="DDRGK DOMAIN-CONTAINING PROTEIN 1"/>
    <property type="match status" value="1"/>
</dbReference>
<dbReference type="EnsemblMetazoa" id="SSS_451s_mrna">
    <property type="protein sequence ID" value="KAF7487662.1"/>
    <property type="gene ID" value="SSS_451"/>
</dbReference>
<evidence type="ECO:0000256" key="8">
    <source>
        <dbReference type="ARBA" id="ARBA00049687"/>
    </source>
</evidence>
<evidence type="ECO:0000256" key="5">
    <source>
        <dbReference type="ARBA" id="ARBA00022989"/>
    </source>
</evidence>
<dbReference type="GO" id="GO:0044389">
    <property type="term" value="F:ubiquitin-like protein ligase binding"/>
    <property type="evidence" value="ECO:0007669"/>
    <property type="project" value="TreeGrafter"/>
</dbReference>
<evidence type="ECO:0000256" key="7">
    <source>
        <dbReference type="ARBA" id="ARBA00049608"/>
    </source>
</evidence>
<feature type="region of interest" description="Disordered" evidence="9">
    <location>
        <begin position="30"/>
        <end position="106"/>
    </location>
</feature>
<dbReference type="InterPro" id="IPR036388">
    <property type="entry name" value="WH-like_DNA-bd_sf"/>
</dbReference>
<evidence type="ECO:0000256" key="4">
    <source>
        <dbReference type="ARBA" id="ARBA00022692"/>
    </source>
</evidence>
<comment type="subunit">
    <text evidence="8">Interacts with Atg9; the interaction is transient.</text>
</comment>
<organism evidence="11">
    <name type="scientific">Sarcoptes scabiei</name>
    <name type="common">Itch mite</name>
    <name type="synonym">Acarus scabiei</name>
    <dbReference type="NCBI Taxonomy" id="52283"/>
    <lineage>
        <taxon>Eukaryota</taxon>
        <taxon>Metazoa</taxon>
        <taxon>Ecdysozoa</taxon>
        <taxon>Arthropoda</taxon>
        <taxon>Chelicerata</taxon>
        <taxon>Arachnida</taxon>
        <taxon>Acari</taxon>
        <taxon>Acariformes</taxon>
        <taxon>Sarcoptiformes</taxon>
        <taxon>Astigmata</taxon>
        <taxon>Psoroptidia</taxon>
        <taxon>Sarcoptoidea</taxon>
        <taxon>Sarcoptidae</taxon>
        <taxon>Sarcoptinae</taxon>
        <taxon>Sarcoptes</taxon>
    </lineage>
</organism>
<dbReference type="Gene3D" id="1.10.10.10">
    <property type="entry name" value="Winged helix-like DNA-binding domain superfamily/Winged helix DNA-binding domain"/>
    <property type="match status" value="1"/>
</dbReference>
<dbReference type="AlphaFoldDB" id="A0A834V808"/>
<dbReference type="Proteomes" id="UP000070412">
    <property type="component" value="Unassembled WGS sequence"/>
</dbReference>
<feature type="region of interest" description="Disordered" evidence="9">
    <location>
        <begin position="125"/>
        <end position="176"/>
    </location>
</feature>
<evidence type="ECO:0000313" key="12">
    <source>
        <dbReference type="EnsemblMetazoa" id="KAF7487662.1"/>
    </source>
</evidence>
<feature type="compositionally biased region" description="Basic and acidic residues" evidence="9">
    <location>
        <begin position="159"/>
        <end position="176"/>
    </location>
</feature>
<evidence type="ECO:0000256" key="2">
    <source>
        <dbReference type="ARBA" id="ARBA00009829"/>
    </source>
</evidence>
<evidence type="ECO:0000256" key="1">
    <source>
        <dbReference type="ARBA" id="ARBA00004389"/>
    </source>
</evidence>
<sequence>MEIVFLTTLAGSLIVIALIILIAIRGTFKNDKSQESEDSEQSSRSLRSPESLGLRQRGRSSRISRASRSNPSNDAQISNDDSENSTNEIDDFGDEDDSLKPEASIKGKIGVKKMRKLEMKAEKKLMRERELQEREERKRIQEESEKKLRLQQELEEAEEKAKAEEERLKREQKEREEHELYLQMKKNFTIDEEGYDGDENDEENQNKLQTFIDYIKEKKVIHMDELAGHFKIKTSVVVQQLQNILEQELIVGVIDDRGKFIYITNDELNAVARFIKQRGRVSLTDLAENSNNLIKLIPVEAN</sequence>
<dbReference type="GO" id="GO:0005789">
    <property type="term" value="C:endoplasmic reticulum membrane"/>
    <property type="evidence" value="ECO:0007669"/>
    <property type="project" value="UniProtKB-SubCell"/>
</dbReference>
<reference evidence="12" key="3">
    <citation type="submission" date="2022-06" db="UniProtKB">
        <authorList>
            <consortium name="EnsemblMetazoa"/>
        </authorList>
    </citation>
    <scope>IDENTIFICATION</scope>
</reference>
<name>A0A834V808_SARSC</name>
<proteinExistence type="inferred from homology"/>
<accession>A0A834V808</accession>
<dbReference type="PANTHER" id="PTHR48176">
    <property type="entry name" value="DDRGK DOMAIN-CONTAINING PROTEIN 1"/>
    <property type="match status" value="1"/>
</dbReference>
<dbReference type="SUPFAM" id="SSF46785">
    <property type="entry name" value="Winged helix' DNA-binding domain"/>
    <property type="match status" value="1"/>
</dbReference>
<evidence type="ECO:0000256" key="9">
    <source>
        <dbReference type="SAM" id="MobiDB-lite"/>
    </source>
</evidence>
<keyword evidence="4 10" id="KW-0812">Transmembrane</keyword>
<reference evidence="11" key="2">
    <citation type="submission" date="2020-01" db="EMBL/GenBank/DDBJ databases">
        <authorList>
            <person name="Korhonen P.K.K."/>
            <person name="Guangxu M.G."/>
            <person name="Wang T.W."/>
            <person name="Stroehlein A.J.S."/>
            <person name="Young N.D."/>
            <person name="Ang C.-S.A."/>
            <person name="Fernando D.W.F."/>
            <person name="Lu H.L."/>
            <person name="Taylor S.T."/>
            <person name="Ehtesham M.E.M."/>
            <person name="Najaraj S.H.N."/>
            <person name="Harsha G.H.G."/>
            <person name="Madugundu A.M."/>
            <person name="Renuse S.R."/>
            <person name="Holt D.H."/>
            <person name="Pandey A.P."/>
            <person name="Papenfuss A.P."/>
            <person name="Gasser R.B.G."/>
            <person name="Fischer K.F."/>
        </authorList>
    </citation>
    <scope>NUCLEOTIDE SEQUENCE</scope>
    <source>
        <strain evidence="11">SSS_KF_BRIS2020</strain>
    </source>
</reference>
<evidence type="ECO:0000313" key="13">
    <source>
        <dbReference type="Proteomes" id="UP000070412"/>
    </source>
</evidence>
<comment type="function">
    <text evidence="7">Substrate adapter for ufmylation, the covalent attachment of the ubiquitin-like modifier UFM1 to substrate proteins. Required for ufmylation of Atg9; protects the nervous system during aging, possibly by stabilizing Atg9 and supporting its function.</text>
</comment>
<dbReference type="OrthoDB" id="2285710at2759"/>
<dbReference type="Pfam" id="PF09756">
    <property type="entry name" value="DDRGK"/>
    <property type="match status" value="1"/>
</dbReference>
<protein>
    <recommendedName>
        <fullName evidence="3">DDRGK domain-containing protein 1</fullName>
    </recommendedName>
</protein>
<feature type="transmembrane region" description="Helical" evidence="10">
    <location>
        <begin position="6"/>
        <end position="24"/>
    </location>
</feature>
<dbReference type="EMBL" id="WVUK01000066">
    <property type="protein sequence ID" value="KAF7487662.1"/>
    <property type="molecule type" value="Genomic_DNA"/>
</dbReference>
<evidence type="ECO:0000256" key="10">
    <source>
        <dbReference type="SAM" id="Phobius"/>
    </source>
</evidence>
<evidence type="ECO:0000256" key="3">
    <source>
        <dbReference type="ARBA" id="ARBA00018218"/>
    </source>
</evidence>
<keyword evidence="5 10" id="KW-1133">Transmembrane helix</keyword>
<gene>
    <name evidence="11" type="primary">SSS_451g</name>
    <name evidence="11" type="ORF">SSS_451</name>
</gene>
<dbReference type="InterPro" id="IPR036390">
    <property type="entry name" value="WH_DNA-bd_sf"/>
</dbReference>
<feature type="compositionally biased region" description="Basic and acidic residues" evidence="9">
    <location>
        <begin position="125"/>
        <end position="152"/>
    </location>
</feature>
<reference evidence="13" key="1">
    <citation type="journal article" date="2020" name="PLoS Negl. Trop. Dis.">
        <title>High-quality nuclear genome for Sarcoptes scabiei-A critical resource for a neglected parasite.</title>
        <authorList>
            <person name="Korhonen P.K."/>
            <person name="Gasser R.B."/>
            <person name="Ma G."/>
            <person name="Wang T."/>
            <person name="Stroehlein A.J."/>
            <person name="Young N.D."/>
            <person name="Ang C.S."/>
            <person name="Fernando D.D."/>
            <person name="Lu H.C."/>
            <person name="Taylor S."/>
            <person name="Reynolds S.L."/>
            <person name="Mofiz E."/>
            <person name="Najaraj S.H."/>
            <person name="Gowda H."/>
            <person name="Madugundu A."/>
            <person name="Renuse S."/>
            <person name="Holt D."/>
            <person name="Pandey A."/>
            <person name="Papenfuss A.T."/>
            <person name="Fischer K."/>
        </authorList>
    </citation>
    <scope>NUCLEOTIDE SEQUENCE [LARGE SCALE GENOMIC DNA]</scope>
</reference>
<dbReference type="SMART" id="SM01128">
    <property type="entry name" value="DDRGK"/>
    <property type="match status" value="1"/>
</dbReference>
<comment type="similarity">
    <text evidence="2">Belongs to the DDRGK1 family.</text>
</comment>
<comment type="subcellular location">
    <subcellularLocation>
        <location evidence="1">Endoplasmic reticulum membrane</location>
        <topology evidence="1">Single-pass membrane protein</topology>
    </subcellularLocation>
</comment>
<keyword evidence="13" id="KW-1185">Reference proteome</keyword>
<feature type="compositionally biased region" description="Low complexity" evidence="9">
    <location>
        <begin position="42"/>
        <end position="52"/>
    </location>
</feature>
<dbReference type="InterPro" id="IPR019153">
    <property type="entry name" value="DDRGK_dom-contain"/>
</dbReference>
<feature type="compositionally biased region" description="Acidic residues" evidence="9">
    <location>
        <begin position="80"/>
        <end position="97"/>
    </location>
</feature>
<dbReference type="InterPro" id="IPR050899">
    <property type="entry name" value="DDRGK_domain-containing"/>
</dbReference>
<evidence type="ECO:0000313" key="11">
    <source>
        <dbReference type="EMBL" id="KAF7487662.1"/>
    </source>
</evidence>
<keyword evidence="6 10" id="KW-0472">Membrane</keyword>
<evidence type="ECO:0000256" key="6">
    <source>
        <dbReference type="ARBA" id="ARBA00023136"/>
    </source>
</evidence>